<feature type="transmembrane region" description="Helical" evidence="1">
    <location>
        <begin position="41"/>
        <end position="59"/>
    </location>
</feature>
<dbReference type="Proteomes" id="UP001479436">
    <property type="component" value="Unassembled WGS sequence"/>
</dbReference>
<accession>A0ABR2VWT4</accession>
<feature type="transmembrane region" description="Helical" evidence="1">
    <location>
        <begin position="66"/>
        <end position="87"/>
    </location>
</feature>
<protein>
    <submittedName>
        <fullName evidence="2">Uncharacterized protein</fullName>
    </submittedName>
</protein>
<keyword evidence="1" id="KW-0812">Transmembrane</keyword>
<keyword evidence="3" id="KW-1185">Reference proteome</keyword>
<reference evidence="2 3" key="1">
    <citation type="submission" date="2023-04" db="EMBL/GenBank/DDBJ databases">
        <title>Genome of Basidiobolus ranarum AG-B5.</title>
        <authorList>
            <person name="Stajich J.E."/>
            <person name="Carter-House D."/>
            <person name="Gryganskyi A."/>
        </authorList>
    </citation>
    <scope>NUCLEOTIDE SEQUENCE [LARGE SCALE GENOMIC DNA]</scope>
    <source>
        <strain evidence="2 3">AG-B5</strain>
    </source>
</reference>
<proteinExistence type="predicted"/>
<evidence type="ECO:0000256" key="1">
    <source>
        <dbReference type="SAM" id="Phobius"/>
    </source>
</evidence>
<dbReference type="EMBL" id="JASJQH010007481">
    <property type="protein sequence ID" value="KAK9708465.1"/>
    <property type="molecule type" value="Genomic_DNA"/>
</dbReference>
<keyword evidence="1" id="KW-0472">Membrane</keyword>
<name>A0ABR2VWT4_9FUNG</name>
<comment type="caution">
    <text evidence="2">The sequence shown here is derived from an EMBL/GenBank/DDBJ whole genome shotgun (WGS) entry which is preliminary data.</text>
</comment>
<keyword evidence="1" id="KW-1133">Transmembrane helix</keyword>
<organism evidence="2 3">
    <name type="scientific">Basidiobolus ranarum</name>
    <dbReference type="NCBI Taxonomy" id="34480"/>
    <lineage>
        <taxon>Eukaryota</taxon>
        <taxon>Fungi</taxon>
        <taxon>Fungi incertae sedis</taxon>
        <taxon>Zoopagomycota</taxon>
        <taxon>Entomophthoromycotina</taxon>
        <taxon>Basidiobolomycetes</taxon>
        <taxon>Basidiobolales</taxon>
        <taxon>Basidiobolaceae</taxon>
        <taxon>Basidiobolus</taxon>
    </lineage>
</organism>
<sequence length="120" mass="13722">MDHSLIYTGFGMFSSFVHEYFSGVASEPQATIEKLNLDYELVSAIFTLMTLGAGLMLTYKLIKSTFWLVLGGLKLCLYACLTAIFLYCFIDADCKHNDTQFNLFAKEEIVEHGDWFLPWH</sequence>
<gene>
    <name evidence="2" type="ORF">K7432_009620</name>
</gene>
<evidence type="ECO:0000313" key="3">
    <source>
        <dbReference type="Proteomes" id="UP001479436"/>
    </source>
</evidence>
<evidence type="ECO:0000313" key="2">
    <source>
        <dbReference type="EMBL" id="KAK9708465.1"/>
    </source>
</evidence>